<evidence type="ECO:0000256" key="4">
    <source>
        <dbReference type="ARBA" id="ARBA00022692"/>
    </source>
</evidence>
<protein>
    <recommendedName>
        <fullName evidence="14">Olfactory receptor</fullName>
    </recommendedName>
</protein>
<organism evidence="16 17">
    <name type="scientific">Pyxicephalus adspersus</name>
    <name type="common">African bullfrog</name>
    <dbReference type="NCBI Taxonomy" id="30357"/>
    <lineage>
        <taxon>Eukaryota</taxon>
        <taxon>Metazoa</taxon>
        <taxon>Chordata</taxon>
        <taxon>Craniata</taxon>
        <taxon>Vertebrata</taxon>
        <taxon>Euteleostomi</taxon>
        <taxon>Amphibia</taxon>
        <taxon>Batrachia</taxon>
        <taxon>Anura</taxon>
        <taxon>Neobatrachia</taxon>
        <taxon>Ranoidea</taxon>
        <taxon>Pyxicephalidae</taxon>
        <taxon>Pyxicephalinae</taxon>
        <taxon>Pyxicephalus</taxon>
    </lineage>
</organism>
<keyword evidence="4 13" id="KW-0812">Transmembrane</keyword>
<proteinExistence type="inferred from homology"/>
<keyword evidence="7 13" id="KW-0297">G-protein coupled receptor</keyword>
<dbReference type="PRINTS" id="PR00237">
    <property type="entry name" value="GPCRRHODOPSN"/>
</dbReference>
<evidence type="ECO:0000256" key="5">
    <source>
        <dbReference type="ARBA" id="ARBA00022725"/>
    </source>
</evidence>
<name>A0AAV3ARB6_PYXAD</name>
<dbReference type="Pfam" id="PF13853">
    <property type="entry name" value="7tm_4"/>
    <property type="match status" value="1"/>
</dbReference>
<comment type="subcellular location">
    <subcellularLocation>
        <location evidence="1 14">Cell membrane</location>
        <topology evidence="1 14">Multi-pass membrane protein</topology>
    </subcellularLocation>
</comment>
<dbReference type="InterPro" id="IPR050939">
    <property type="entry name" value="Olfactory_GPCR1"/>
</dbReference>
<dbReference type="InterPro" id="IPR017452">
    <property type="entry name" value="GPCR_Rhodpsn_7TM"/>
</dbReference>
<evidence type="ECO:0000256" key="2">
    <source>
        <dbReference type="ARBA" id="ARBA00022475"/>
    </source>
</evidence>
<feature type="transmembrane region" description="Helical" evidence="14">
    <location>
        <begin position="12"/>
        <end position="37"/>
    </location>
</feature>
<evidence type="ECO:0000256" key="3">
    <source>
        <dbReference type="ARBA" id="ARBA00022606"/>
    </source>
</evidence>
<dbReference type="GO" id="GO:0004984">
    <property type="term" value="F:olfactory receptor activity"/>
    <property type="evidence" value="ECO:0007669"/>
    <property type="project" value="InterPro"/>
</dbReference>
<evidence type="ECO:0000256" key="14">
    <source>
        <dbReference type="RuleBase" id="RU363047"/>
    </source>
</evidence>
<evidence type="ECO:0000313" key="17">
    <source>
        <dbReference type="Proteomes" id="UP001181693"/>
    </source>
</evidence>
<dbReference type="InterPro" id="IPR000725">
    <property type="entry name" value="Olfact_rcpt"/>
</dbReference>
<dbReference type="Proteomes" id="UP001181693">
    <property type="component" value="Unassembled WGS sequence"/>
</dbReference>
<sequence>MTKDNHTSVSEFILLGFQGLHTFCIPLFLLLLLVYVVTITGNSLIITLVVSTARLWSPMYFFLSHLSFCDILISTNVSPDALQVILTGLCHKSALSCHTQSYLFGSSVITECCLLTVMSYDRYLAICDPLHYSSIMKNHLPQFLASLCWMVGFTLAMITQVLILKLNFCGPNIVDHFFCDLAPILELACSDTKTVEVQVSITVFLVCVSQLLFVVVTYICIFVSILQIPSISGRQKIFSTCSSHLAVVSTFYGTLITLYMAPTRGYSLNLNKALSLLNTVITPMFNPIIYSLRNKEIQNALRKPELNKKY</sequence>
<comment type="caution">
    <text evidence="16">The sequence shown here is derived from an EMBL/GenBank/DDBJ whole genome shotgun (WGS) entry which is preliminary data.</text>
</comment>
<evidence type="ECO:0000256" key="12">
    <source>
        <dbReference type="ARBA" id="ARBA00023224"/>
    </source>
</evidence>
<dbReference type="PRINTS" id="PR00245">
    <property type="entry name" value="OLFACTORYR"/>
</dbReference>
<dbReference type="PROSITE" id="PS00237">
    <property type="entry name" value="G_PROTEIN_RECEP_F1_1"/>
    <property type="match status" value="1"/>
</dbReference>
<evidence type="ECO:0000256" key="9">
    <source>
        <dbReference type="ARBA" id="ARBA00023157"/>
    </source>
</evidence>
<dbReference type="EMBL" id="DYDO01000002">
    <property type="protein sequence ID" value="DBA29698.1"/>
    <property type="molecule type" value="Genomic_DNA"/>
</dbReference>
<evidence type="ECO:0000256" key="8">
    <source>
        <dbReference type="ARBA" id="ARBA00023136"/>
    </source>
</evidence>
<feature type="transmembrane region" description="Helical" evidence="14">
    <location>
        <begin position="273"/>
        <end position="292"/>
    </location>
</feature>
<evidence type="ECO:0000256" key="13">
    <source>
        <dbReference type="RuleBase" id="RU000688"/>
    </source>
</evidence>
<evidence type="ECO:0000256" key="10">
    <source>
        <dbReference type="ARBA" id="ARBA00023170"/>
    </source>
</evidence>
<keyword evidence="5 14" id="KW-0552">Olfaction</keyword>
<keyword evidence="10 13" id="KW-0675">Receptor</keyword>
<dbReference type="FunFam" id="1.20.1070.10:FF:000010">
    <property type="entry name" value="Olfactory receptor"/>
    <property type="match status" value="1"/>
</dbReference>
<dbReference type="SUPFAM" id="SSF81321">
    <property type="entry name" value="Family A G protein-coupled receptor-like"/>
    <property type="match status" value="1"/>
</dbReference>
<dbReference type="AlphaFoldDB" id="A0AAV3ARB6"/>
<dbReference type="PANTHER" id="PTHR24242:SF253">
    <property type="entry name" value="OLFACTORY RECEPTOR-RELATED"/>
    <property type="match status" value="1"/>
</dbReference>
<evidence type="ECO:0000256" key="6">
    <source>
        <dbReference type="ARBA" id="ARBA00022989"/>
    </source>
</evidence>
<feature type="transmembrane region" description="Helical" evidence="14">
    <location>
        <begin position="201"/>
        <end position="225"/>
    </location>
</feature>
<dbReference type="PROSITE" id="PS50262">
    <property type="entry name" value="G_PROTEIN_RECEP_F1_2"/>
    <property type="match status" value="1"/>
</dbReference>
<dbReference type="GO" id="GO:0005886">
    <property type="term" value="C:plasma membrane"/>
    <property type="evidence" value="ECO:0007669"/>
    <property type="project" value="UniProtKB-SubCell"/>
</dbReference>
<reference evidence="16" key="1">
    <citation type="thesis" date="2020" institute="ProQuest LLC" country="789 East Eisenhower Parkway, Ann Arbor, MI, USA">
        <title>Comparative Genomics and Chromosome Evolution.</title>
        <authorList>
            <person name="Mudd A.B."/>
        </authorList>
    </citation>
    <scope>NUCLEOTIDE SEQUENCE</scope>
    <source>
        <strain evidence="16">1538</strain>
        <tissue evidence="16">Blood</tissue>
    </source>
</reference>
<accession>A0AAV3ARB6</accession>
<feature type="domain" description="G-protein coupled receptors family 1 profile" evidence="15">
    <location>
        <begin position="41"/>
        <end position="290"/>
    </location>
</feature>
<feature type="transmembrane region" description="Helical" evidence="14">
    <location>
        <begin position="143"/>
        <end position="163"/>
    </location>
</feature>
<keyword evidence="3 14" id="KW-0716">Sensory transduction</keyword>
<dbReference type="Gene3D" id="1.20.1070.10">
    <property type="entry name" value="Rhodopsin 7-helix transmembrane proteins"/>
    <property type="match status" value="1"/>
</dbReference>
<gene>
    <name evidence="16" type="ORF">GDO54_005760</name>
</gene>
<evidence type="ECO:0000256" key="11">
    <source>
        <dbReference type="ARBA" id="ARBA00023180"/>
    </source>
</evidence>
<keyword evidence="8 14" id="KW-0472">Membrane</keyword>
<evidence type="ECO:0000256" key="7">
    <source>
        <dbReference type="ARBA" id="ARBA00023040"/>
    </source>
</evidence>
<evidence type="ECO:0000259" key="15">
    <source>
        <dbReference type="PROSITE" id="PS50262"/>
    </source>
</evidence>
<feature type="transmembrane region" description="Helical" evidence="14">
    <location>
        <begin position="237"/>
        <end position="261"/>
    </location>
</feature>
<evidence type="ECO:0000256" key="1">
    <source>
        <dbReference type="ARBA" id="ARBA00004651"/>
    </source>
</evidence>
<dbReference type="PANTHER" id="PTHR24242">
    <property type="entry name" value="G-PROTEIN COUPLED RECEPTOR"/>
    <property type="match status" value="1"/>
</dbReference>
<dbReference type="InterPro" id="IPR000276">
    <property type="entry name" value="GPCR_Rhodpsn"/>
</dbReference>
<dbReference type="GO" id="GO:0004930">
    <property type="term" value="F:G protein-coupled receptor activity"/>
    <property type="evidence" value="ECO:0007669"/>
    <property type="project" value="UniProtKB-KW"/>
</dbReference>
<keyword evidence="6 14" id="KW-1133">Transmembrane helix</keyword>
<evidence type="ECO:0000313" key="16">
    <source>
        <dbReference type="EMBL" id="DBA29698.1"/>
    </source>
</evidence>
<keyword evidence="12 13" id="KW-0807">Transducer</keyword>
<comment type="similarity">
    <text evidence="13">Belongs to the G-protein coupled receptor 1 family.</text>
</comment>
<keyword evidence="17" id="KW-1185">Reference proteome</keyword>
<keyword evidence="11" id="KW-0325">Glycoprotein</keyword>
<keyword evidence="2 14" id="KW-1003">Cell membrane</keyword>
<keyword evidence="9" id="KW-1015">Disulfide bond</keyword>